<dbReference type="GO" id="GO:0003676">
    <property type="term" value="F:nucleic acid binding"/>
    <property type="evidence" value="ECO:0007669"/>
    <property type="project" value="InterPro"/>
</dbReference>
<comment type="similarity">
    <text evidence="1 2">Belongs to the UPF0102 family.</text>
</comment>
<dbReference type="NCBIfam" id="TIGR00252">
    <property type="entry name" value="YraN family protein"/>
    <property type="match status" value="1"/>
</dbReference>
<reference evidence="3" key="2">
    <citation type="submission" date="2021-04" db="EMBL/GenBank/DDBJ databases">
        <authorList>
            <person name="Gilroy R."/>
        </authorList>
    </citation>
    <scope>NUCLEOTIDE SEQUENCE</scope>
    <source>
        <strain evidence="3">4376</strain>
    </source>
</reference>
<sequence length="120" mass="13514">MGHIHTRARGTAAEKVAAEFLESKGYDIVDRNFYTRFGEIDLVVRDSEGVFAFVEVKYRAKNIDGGGFASITERKLSTIRLVSGIWLSTHRDDYEEIDNIRIDVIDVGPGGVRDHLEGVW</sequence>
<dbReference type="Gene3D" id="3.40.1350.10">
    <property type="match status" value="1"/>
</dbReference>
<dbReference type="InterPro" id="IPR003509">
    <property type="entry name" value="UPF0102_YraN-like"/>
</dbReference>
<gene>
    <name evidence="3" type="ORF">H9867_07200</name>
</gene>
<evidence type="ECO:0000256" key="2">
    <source>
        <dbReference type="HAMAP-Rule" id="MF_00048"/>
    </source>
</evidence>
<dbReference type="SUPFAM" id="SSF52980">
    <property type="entry name" value="Restriction endonuclease-like"/>
    <property type="match status" value="1"/>
</dbReference>
<evidence type="ECO:0000313" key="4">
    <source>
        <dbReference type="Proteomes" id="UP000824189"/>
    </source>
</evidence>
<dbReference type="EMBL" id="DXFZ01000088">
    <property type="protein sequence ID" value="HIW96252.1"/>
    <property type="molecule type" value="Genomic_DNA"/>
</dbReference>
<dbReference type="HAMAP" id="MF_00048">
    <property type="entry name" value="UPF0102"/>
    <property type="match status" value="1"/>
</dbReference>
<dbReference type="NCBIfam" id="NF009150">
    <property type="entry name" value="PRK12497.1-3"/>
    <property type="match status" value="1"/>
</dbReference>
<dbReference type="Proteomes" id="UP000824189">
    <property type="component" value="Unassembled WGS sequence"/>
</dbReference>
<reference evidence="3" key="1">
    <citation type="journal article" date="2021" name="PeerJ">
        <title>Extensive microbial diversity within the chicken gut microbiome revealed by metagenomics and culture.</title>
        <authorList>
            <person name="Gilroy R."/>
            <person name="Ravi A."/>
            <person name="Getino M."/>
            <person name="Pursley I."/>
            <person name="Horton D.L."/>
            <person name="Alikhan N.F."/>
            <person name="Baker D."/>
            <person name="Gharbi K."/>
            <person name="Hall N."/>
            <person name="Watson M."/>
            <person name="Adriaenssens E.M."/>
            <person name="Foster-Nyarko E."/>
            <person name="Jarju S."/>
            <person name="Secka A."/>
            <person name="Antonio M."/>
            <person name="Oren A."/>
            <person name="Chaudhuri R.R."/>
            <person name="La Ragione R."/>
            <person name="Hildebrand F."/>
            <person name="Pallen M.J."/>
        </authorList>
    </citation>
    <scope>NUCLEOTIDE SEQUENCE</scope>
    <source>
        <strain evidence="3">4376</strain>
    </source>
</reference>
<dbReference type="AlphaFoldDB" id="A0A9D1UQE9"/>
<dbReference type="InterPro" id="IPR011335">
    <property type="entry name" value="Restrct_endonuc-II-like"/>
</dbReference>
<dbReference type="PANTHER" id="PTHR34039:SF1">
    <property type="entry name" value="UPF0102 PROTEIN YRAN"/>
    <property type="match status" value="1"/>
</dbReference>
<evidence type="ECO:0000313" key="3">
    <source>
        <dbReference type="EMBL" id="HIW96252.1"/>
    </source>
</evidence>
<evidence type="ECO:0000256" key="1">
    <source>
        <dbReference type="ARBA" id="ARBA00006738"/>
    </source>
</evidence>
<dbReference type="PANTHER" id="PTHR34039">
    <property type="entry name" value="UPF0102 PROTEIN YRAN"/>
    <property type="match status" value="1"/>
</dbReference>
<organism evidence="3 4">
    <name type="scientific">Candidatus Corynebacterium gallistercoris</name>
    <dbReference type="NCBI Taxonomy" id="2838530"/>
    <lineage>
        <taxon>Bacteria</taxon>
        <taxon>Bacillati</taxon>
        <taxon>Actinomycetota</taxon>
        <taxon>Actinomycetes</taxon>
        <taxon>Mycobacteriales</taxon>
        <taxon>Corynebacteriaceae</taxon>
        <taxon>Corynebacterium</taxon>
    </lineage>
</organism>
<dbReference type="InterPro" id="IPR011856">
    <property type="entry name" value="tRNA_endonuc-like_dom_sf"/>
</dbReference>
<dbReference type="Pfam" id="PF02021">
    <property type="entry name" value="UPF0102"/>
    <property type="match status" value="1"/>
</dbReference>
<protein>
    <recommendedName>
        <fullName evidence="2">UPF0102 protein H9867_07200</fullName>
    </recommendedName>
</protein>
<comment type="caution">
    <text evidence="3">The sequence shown here is derived from an EMBL/GenBank/DDBJ whole genome shotgun (WGS) entry which is preliminary data.</text>
</comment>
<proteinExistence type="inferred from homology"/>
<name>A0A9D1UQE9_9CORY</name>
<accession>A0A9D1UQE9</accession>